<dbReference type="EMBL" id="LMWW01000068">
    <property type="protein sequence ID" value="KUN76162.1"/>
    <property type="molecule type" value="Genomic_DNA"/>
</dbReference>
<dbReference type="SUPFAM" id="SSF47090">
    <property type="entry name" value="PGBD-like"/>
    <property type="match status" value="1"/>
</dbReference>
<dbReference type="Pfam" id="PF01471">
    <property type="entry name" value="PG_binding_1"/>
    <property type="match status" value="1"/>
</dbReference>
<gene>
    <name evidence="3" type="ORF">AQJ64_39210</name>
</gene>
<dbReference type="InterPro" id="IPR002477">
    <property type="entry name" value="Peptidoglycan-bd-like"/>
</dbReference>
<dbReference type="InterPro" id="IPR036366">
    <property type="entry name" value="PGBDSf"/>
</dbReference>
<protein>
    <recommendedName>
        <fullName evidence="2">Peptidoglycan binding-like domain-containing protein</fullName>
    </recommendedName>
</protein>
<evidence type="ECO:0000256" key="1">
    <source>
        <dbReference type="SAM" id="SignalP"/>
    </source>
</evidence>
<feature type="signal peptide" evidence="1">
    <location>
        <begin position="1"/>
        <end position="20"/>
    </location>
</feature>
<evidence type="ECO:0000313" key="4">
    <source>
        <dbReference type="Proteomes" id="UP000052982"/>
    </source>
</evidence>
<proteinExistence type="predicted"/>
<comment type="caution">
    <text evidence="3">The sequence shown here is derived from an EMBL/GenBank/DDBJ whole genome shotgun (WGS) entry which is preliminary data.</text>
</comment>
<dbReference type="InterPro" id="IPR036365">
    <property type="entry name" value="PGBD-like_sf"/>
</dbReference>
<keyword evidence="4" id="KW-1185">Reference proteome</keyword>
<dbReference type="AlphaFoldDB" id="A0A101SLJ2"/>
<evidence type="ECO:0000313" key="3">
    <source>
        <dbReference type="EMBL" id="KUN76162.1"/>
    </source>
</evidence>
<keyword evidence="1" id="KW-0732">Signal</keyword>
<sequence length="123" mass="12703">MLTGGTLVAALVLAGAPALATPQHSAAQPVRAVTHGSVDVCNFTKSRPTLKLGSSGSAVRQAQCYLNHSLTGRDLAVDGQFGPVTQQATLRFQQCAGIGVDGVVAAQTWSFLVFWGNSTAFVC</sequence>
<organism evidence="3 4">
    <name type="scientific">Streptomyces griseoruber</name>
    <dbReference type="NCBI Taxonomy" id="1943"/>
    <lineage>
        <taxon>Bacteria</taxon>
        <taxon>Bacillati</taxon>
        <taxon>Actinomycetota</taxon>
        <taxon>Actinomycetes</taxon>
        <taxon>Kitasatosporales</taxon>
        <taxon>Streptomycetaceae</taxon>
        <taxon>Streptomyces</taxon>
    </lineage>
</organism>
<name>A0A101SLJ2_9ACTN</name>
<evidence type="ECO:0000259" key="2">
    <source>
        <dbReference type="Pfam" id="PF01471"/>
    </source>
</evidence>
<accession>A0A101SLJ2</accession>
<reference evidence="3 4" key="1">
    <citation type="submission" date="2015-10" db="EMBL/GenBank/DDBJ databases">
        <title>Draft genome sequence of Streptomyces griseoruber DSM 40281, type strain for the species Streptomyces griseoruber.</title>
        <authorList>
            <person name="Ruckert C."/>
            <person name="Winkler A."/>
            <person name="Kalinowski J."/>
            <person name="Kampfer P."/>
            <person name="Glaeser S."/>
        </authorList>
    </citation>
    <scope>NUCLEOTIDE SEQUENCE [LARGE SCALE GENOMIC DNA]</scope>
    <source>
        <strain evidence="3 4">DSM 40281</strain>
    </source>
</reference>
<feature type="chain" id="PRO_5039536886" description="Peptidoglycan binding-like domain-containing protein" evidence="1">
    <location>
        <begin position="21"/>
        <end position="123"/>
    </location>
</feature>
<feature type="domain" description="Peptidoglycan binding-like" evidence="2">
    <location>
        <begin position="55"/>
        <end position="112"/>
    </location>
</feature>
<dbReference type="Gene3D" id="1.10.101.10">
    <property type="entry name" value="PGBD-like superfamily/PGBD"/>
    <property type="match status" value="1"/>
</dbReference>
<dbReference type="STRING" id="1943.AQJ64_39210"/>
<dbReference type="Proteomes" id="UP000052982">
    <property type="component" value="Unassembled WGS sequence"/>
</dbReference>